<dbReference type="CDD" id="cd16282">
    <property type="entry name" value="metallo-hydrolase-like_MBL-fold"/>
    <property type="match status" value="1"/>
</dbReference>
<sequence>MTAPGTSLRPRVTEVADRVFAFVQPNGGWCLSNAGIVVGGDRVCVVDTAATEARTRALHTEVGRLSPVPPSFLVNTHHHGDHTFGNSFFPARTTVVSHDLARTEMAEKQLSMCQVWPEVDWGNLELRLPDLTFSDRLSLYLGEQTAELLYVGPAHSTNDVVVWLPDRKCLFAGDVLLSGCTPFILMGSLAGSLQAVARLRTLGAETIVCGHGPVCGPEVFDVTERYLLWIRRLARDGIAAGLDPLTVARETPLGEHAALVDPERLVANLHRAYAEERGAWPGEHIASGPVFREMTAYNGGRPLRCLA</sequence>
<dbReference type="PANTHER" id="PTHR42951:SF4">
    <property type="entry name" value="ACYL-COENZYME A THIOESTERASE MBLAC2"/>
    <property type="match status" value="1"/>
</dbReference>
<evidence type="ECO:0000259" key="1">
    <source>
        <dbReference type="SMART" id="SM00849"/>
    </source>
</evidence>
<dbReference type="Pfam" id="PF00753">
    <property type="entry name" value="Lactamase_B"/>
    <property type="match status" value="1"/>
</dbReference>
<proteinExistence type="predicted"/>
<organism evidence="2">
    <name type="scientific">Streptomyces sp. NBC_00093</name>
    <dbReference type="NCBI Taxonomy" id="2975649"/>
    <lineage>
        <taxon>Bacteria</taxon>
        <taxon>Bacillati</taxon>
        <taxon>Actinomycetota</taxon>
        <taxon>Actinomycetes</taxon>
        <taxon>Kitasatosporales</taxon>
        <taxon>Streptomycetaceae</taxon>
        <taxon>Streptomyces</taxon>
    </lineage>
</organism>
<dbReference type="SMART" id="SM00849">
    <property type="entry name" value="Lactamase_B"/>
    <property type="match status" value="1"/>
</dbReference>
<gene>
    <name evidence="2" type="ORF">OHA22_42615</name>
</gene>
<dbReference type="SUPFAM" id="SSF56281">
    <property type="entry name" value="Metallo-hydrolase/oxidoreductase"/>
    <property type="match status" value="1"/>
</dbReference>
<dbReference type="AlphaFoldDB" id="A0AAU2AAX2"/>
<dbReference type="InterPro" id="IPR036866">
    <property type="entry name" value="RibonucZ/Hydroxyglut_hydro"/>
</dbReference>
<reference evidence="2" key="1">
    <citation type="submission" date="2022-10" db="EMBL/GenBank/DDBJ databases">
        <title>The complete genomes of actinobacterial strains from the NBC collection.</title>
        <authorList>
            <person name="Joergensen T.S."/>
            <person name="Alvarez Arevalo M."/>
            <person name="Sterndorff E.B."/>
            <person name="Faurdal D."/>
            <person name="Vuksanovic O."/>
            <person name="Mourched A.-S."/>
            <person name="Charusanti P."/>
            <person name="Shaw S."/>
            <person name="Blin K."/>
            <person name="Weber T."/>
        </authorList>
    </citation>
    <scope>NUCLEOTIDE SEQUENCE</scope>
    <source>
        <strain evidence="2">NBC_00093</strain>
    </source>
</reference>
<feature type="domain" description="Metallo-beta-lactamase" evidence="1">
    <location>
        <begin position="31"/>
        <end position="211"/>
    </location>
</feature>
<dbReference type="InterPro" id="IPR050855">
    <property type="entry name" value="NDM-1-like"/>
</dbReference>
<dbReference type="EMBL" id="CP108222">
    <property type="protein sequence ID" value="WTT21756.1"/>
    <property type="molecule type" value="Genomic_DNA"/>
</dbReference>
<protein>
    <submittedName>
        <fullName evidence="2">MBL fold metallo-hydrolase</fullName>
    </submittedName>
</protein>
<dbReference type="InterPro" id="IPR001279">
    <property type="entry name" value="Metallo-B-lactamas"/>
</dbReference>
<accession>A0AAU2AAX2</accession>
<evidence type="ECO:0000313" key="2">
    <source>
        <dbReference type="EMBL" id="WTT21756.1"/>
    </source>
</evidence>
<dbReference type="PANTHER" id="PTHR42951">
    <property type="entry name" value="METALLO-BETA-LACTAMASE DOMAIN-CONTAINING"/>
    <property type="match status" value="1"/>
</dbReference>
<dbReference type="Gene3D" id="3.60.15.10">
    <property type="entry name" value="Ribonuclease Z/Hydroxyacylglutathione hydrolase-like"/>
    <property type="match status" value="1"/>
</dbReference>
<name>A0AAU2AAX2_9ACTN</name>